<evidence type="ECO:0000256" key="1">
    <source>
        <dbReference type="SAM" id="Phobius"/>
    </source>
</evidence>
<name>A0A074M8E5_ERYLO</name>
<dbReference type="AlphaFoldDB" id="A0A074M8E5"/>
<protein>
    <recommendedName>
        <fullName evidence="4">Short-chain dehydrogenase</fullName>
    </recommendedName>
</protein>
<keyword evidence="1" id="KW-1133">Transmembrane helix</keyword>
<feature type="transmembrane region" description="Helical" evidence="1">
    <location>
        <begin position="376"/>
        <end position="401"/>
    </location>
</feature>
<feature type="transmembrane region" description="Helical" evidence="1">
    <location>
        <begin position="38"/>
        <end position="58"/>
    </location>
</feature>
<feature type="transmembrane region" description="Helical" evidence="1">
    <location>
        <begin position="128"/>
        <end position="147"/>
    </location>
</feature>
<feature type="transmembrane region" description="Helical" evidence="1">
    <location>
        <begin position="78"/>
        <end position="97"/>
    </location>
</feature>
<feature type="transmembrane region" description="Helical" evidence="1">
    <location>
        <begin position="286"/>
        <end position="310"/>
    </location>
</feature>
<keyword evidence="1" id="KW-0472">Membrane</keyword>
<organism evidence="2 3">
    <name type="scientific">Erythrobacter longus</name>
    <dbReference type="NCBI Taxonomy" id="1044"/>
    <lineage>
        <taxon>Bacteria</taxon>
        <taxon>Pseudomonadati</taxon>
        <taxon>Pseudomonadota</taxon>
        <taxon>Alphaproteobacteria</taxon>
        <taxon>Sphingomonadales</taxon>
        <taxon>Erythrobacteraceae</taxon>
        <taxon>Erythrobacter/Porphyrobacter group</taxon>
        <taxon>Erythrobacter</taxon>
    </lineage>
</organism>
<dbReference type="Proteomes" id="UP000027647">
    <property type="component" value="Unassembled WGS sequence"/>
</dbReference>
<dbReference type="EMBL" id="JMIW01000004">
    <property type="protein sequence ID" value="KEO89664.1"/>
    <property type="molecule type" value="Genomic_DNA"/>
</dbReference>
<sequence>MNAKAGNEPKGSNAERLALRRRRMESGPAIFRGAFRPFFLGAAFWAIFTMCLWLGHVLGQIPGGFVSDALAWHRHEMLFGFVGAAIAGFALTSAPNWTGRLPIAGWPLATLFFFWCVGRVLPFGLADTSAALIALDGGFYLFLSFLIGREETHGRKRSLTICMVIAAFGFADILDRMEMAKWIDSAGLGWRAGIALVTALVMLIGGRLIPSFTHNWLLKQVRLDPTPTQPDLTDAIVMAVTIGGLLVWILARASGASGTLLMLAGLANFARLARWQGWRCLPCLPVFVLHLGYFWLALGLLLLGAAQFGWISESPAIHALSTGAMATMILGVMSRTSLAMTAREPSFNLAIASACVLITLAAIARVVAGLQIGQSFVLLVVAGFGWLGAFGLFLVVFGPILSSPRKGALGK</sequence>
<keyword evidence="1" id="KW-0812">Transmembrane</keyword>
<evidence type="ECO:0000313" key="3">
    <source>
        <dbReference type="Proteomes" id="UP000027647"/>
    </source>
</evidence>
<proteinExistence type="predicted"/>
<evidence type="ECO:0000313" key="2">
    <source>
        <dbReference type="EMBL" id="KEO89664.1"/>
    </source>
</evidence>
<dbReference type="RefSeq" id="WP_051699168.1">
    <property type="nucleotide sequence ID" value="NZ_JMIW01000004.1"/>
</dbReference>
<gene>
    <name evidence="2" type="ORF">EH31_10930</name>
</gene>
<feature type="transmembrane region" description="Helical" evidence="1">
    <location>
        <begin position="189"/>
        <end position="210"/>
    </location>
</feature>
<feature type="transmembrane region" description="Helical" evidence="1">
    <location>
        <begin position="316"/>
        <end position="334"/>
    </location>
</feature>
<dbReference type="eggNOG" id="COG3213">
    <property type="taxonomic scope" value="Bacteria"/>
</dbReference>
<dbReference type="Pfam" id="PF05940">
    <property type="entry name" value="NnrS"/>
    <property type="match status" value="1"/>
</dbReference>
<evidence type="ECO:0008006" key="4">
    <source>
        <dbReference type="Google" id="ProtNLM"/>
    </source>
</evidence>
<feature type="transmembrane region" description="Helical" evidence="1">
    <location>
        <begin position="346"/>
        <end position="370"/>
    </location>
</feature>
<feature type="transmembrane region" description="Helical" evidence="1">
    <location>
        <begin position="104"/>
        <end position="122"/>
    </location>
</feature>
<keyword evidence="3" id="KW-1185">Reference proteome</keyword>
<accession>A0A074M8E5</accession>
<reference evidence="2 3" key="1">
    <citation type="submission" date="2014-04" db="EMBL/GenBank/DDBJ databases">
        <title>A comprehensive comparison of genomes of Erythrobacter spp. strains.</title>
        <authorList>
            <person name="Zheng Q."/>
        </authorList>
    </citation>
    <scope>NUCLEOTIDE SEQUENCE [LARGE SCALE GENOMIC DNA]</scope>
    <source>
        <strain evidence="2 3">DSM 6997</strain>
    </source>
</reference>
<comment type="caution">
    <text evidence="2">The sequence shown here is derived from an EMBL/GenBank/DDBJ whole genome shotgun (WGS) entry which is preliminary data.</text>
</comment>
<feature type="transmembrane region" description="Helical" evidence="1">
    <location>
        <begin position="256"/>
        <end position="274"/>
    </location>
</feature>
<dbReference type="STRING" id="1044.EH31_10930"/>
<dbReference type="InterPro" id="IPR010266">
    <property type="entry name" value="NnrS"/>
</dbReference>
<dbReference type="OrthoDB" id="9770040at2"/>